<comment type="caution">
    <text evidence="1">The sequence shown here is derived from an EMBL/GenBank/DDBJ whole genome shotgun (WGS) entry which is preliminary data.</text>
</comment>
<evidence type="ECO:0008006" key="3">
    <source>
        <dbReference type="Google" id="ProtNLM"/>
    </source>
</evidence>
<keyword evidence="2" id="KW-1185">Reference proteome</keyword>
<gene>
    <name evidence="1" type="ORF">VB776_08630</name>
</gene>
<protein>
    <recommendedName>
        <fullName evidence="3">Lipoprotein</fullName>
    </recommendedName>
</protein>
<dbReference type="EMBL" id="JAYGIL010000008">
    <property type="protein sequence ID" value="MEA5402977.1"/>
    <property type="molecule type" value="Genomic_DNA"/>
</dbReference>
<sequence length="134" mass="15312">MKKLSIILIILLMIYGASCSTNGYYPRTRKFFIKGKTVDSLGNSIANVPLFFEKIRSKTITGIEILDSLSFKTDANGDFLFSREYEHKMFQDNNCNAYYISPKVYNPKIASSYSFTGECKGDSIIFRQLIFLPK</sequence>
<accession>A0ABU5S3G4</accession>
<proteinExistence type="predicted"/>
<dbReference type="RefSeq" id="WP_323328055.1">
    <property type="nucleotide sequence ID" value="NZ_JAYGIL010000008.1"/>
</dbReference>
<name>A0ABU5S3G4_9BACT</name>
<reference evidence="1 2" key="1">
    <citation type="submission" date="2023-12" db="EMBL/GenBank/DDBJ databases">
        <title>Novel species of the genus Arcicella isolated from rivers.</title>
        <authorList>
            <person name="Lu H."/>
        </authorList>
    </citation>
    <scope>NUCLEOTIDE SEQUENCE [LARGE SCALE GENOMIC DNA]</scope>
    <source>
        <strain evidence="1 2">DC2W</strain>
    </source>
</reference>
<evidence type="ECO:0000313" key="1">
    <source>
        <dbReference type="EMBL" id="MEA5402977.1"/>
    </source>
</evidence>
<organism evidence="1 2">
    <name type="scientific">Arcicella gelida</name>
    <dbReference type="NCBI Taxonomy" id="2984195"/>
    <lineage>
        <taxon>Bacteria</taxon>
        <taxon>Pseudomonadati</taxon>
        <taxon>Bacteroidota</taxon>
        <taxon>Cytophagia</taxon>
        <taxon>Cytophagales</taxon>
        <taxon>Flectobacillaceae</taxon>
        <taxon>Arcicella</taxon>
    </lineage>
</organism>
<evidence type="ECO:0000313" key="2">
    <source>
        <dbReference type="Proteomes" id="UP001303899"/>
    </source>
</evidence>
<dbReference type="Proteomes" id="UP001303899">
    <property type="component" value="Unassembled WGS sequence"/>
</dbReference>